<comment type="caution">
    <text evidence="5">The sequence shown here is derived from an EMBL/GenBank/DDBJ whole genome shotgun (WGS) entry which is preliminary data.</text>
</comment>
<keyword evidence="6" id="KW-1185">Reference proteome</keyword>
<feature type="domain" description="Type I restriction modification DNA specificity" evidence="4">
    <location>
        <begin position="9"/>
        <end position="185"/>
    </location>
</feature>
<dbReference type="InterPro" id="IPR000055">
    <property type="entry name" value="Restrct_endonuc_typeI_TRD"/>
</dbReference>
<gene>
    <name evidence="5" type="ORF">DP115_04155</name>
</gene>
<sequence length="407" mass="45593">MASEFLWTTIRDVCSVGDGAHSKVTRQTFGIPYLTSKNIGSGNLKLDDVDFISEEDFEKLFSKKSKATRRLQTGDVLIGIIGTFGNAYRYKDTDYFGVSSSVAILRPDQSVLHPDFLYYVVTSNLFKQAHSAYKSGSVQGYTNIPTIKCLPIPLPPLPEQKAIAQILSSLDDKIELNREMNQTLEAIARAIFNSWFKDDSFPDTWQILPLEDCMAAIIDYRGKTPTKTLSGIPLITAKIVKDGRINEPQEYIAPKNYDLWMRRGFPERGDVLMTTEAPLGEIAQLDGRKVALAQRLITLRGKPGVMDNTYLKFLMLSSFVQEQLHARATGTTVLGIRQSELRKVDLVIPPFFEQQKISQPLRIIEDKIGANEQESQTLASIRDTLLPKLLSGEIRVKEAEKVLEAAT</sequence>
<feature type="domain" description="Type I restriction modification DNA specificity" evidence="4">
    <location>
        <begin position="205"/>
        <end position="378"/>
    </location>
</feature>
<evidence type="ECO:0000313" key="6">
    <source>
        <dbReference type="Proteomes" id="UP000762253"/>
    </source>
</evidence>
<dbReference type="InterPro" id="IPR052021">
    <property type="entry name" value="Type-I_RS_S_subunit"/>
</dbReference>
<dbReference type="Proteomes" id="UP000762253">
    <property type="component" value="Unassembled WGS sequence"/>
</dbReference>
<dbReference type="InterPro" id="IPR044946">
    <property type="entry name" value="Restrct_endonuc_typeI_TRD_sf"/>
</dbReference>
<evidence type="ECO:0000256" key="2">
    <source>
        <dbReference type="ARBA" id="ARBA00022747"/>
    </source>
</evidence>
<evidence type="ECO:0000313" key="5">
    <source>
        <dbReference type="EMBL" id="NMF62023.1"/>
    </source>
</evidence>
<keyword evidence="2" id="KW-0680">Restriction system</keyword>
<comment type="similarity">
    <text evidence="1">Belongs to the type-I restriction system S methylase family.</text>
</comment>
<evidence type="ECO:0000259" key="4">
    <source>
        <dbReference type="Pfam" id="PF01420"/>
    </source>
</evidence>
<keyword evidence="3" id="KW-0238">DNA-binding</keyword>
<dbReference type="Gene3D" id="3.90.220.20">
    <property type="entry name" value="DNA methylase specificity domains"/>
    <property type="match status" value="2"/>
</dbReference>
<dbReference type="Pfam" id="PF01420">
    <property type="entry name" value="Methylase_S"/>
    <property type="match status" value="2"/>
</dbReference>
<dbReference type="SUPFAM" id="SSF116734">
    <property type="entry name" value="DNA methylase specificity domain"/>
    <property type="match status" value="2"/>
</dbReference>
<name>A0ABX1M3G6_9CYAN</name>
<organism evidence="5 6">
    <name type="scientific">Brasilonema octagenarum UFV-OR1</name>
    <dbReference type="NCBI Taxonomy" id="417115"/>
    <lineage>
        <taxon>Bacteria</taxon>
        <taxon>Bacillati</taxon>
        <taxon>Cyanobacteriota</taxon>
        <taxon>Cyanophyceae</taxon>
        <taxon>Nostocales</taxon>
        <taxon>Scytonemataceae</taxon>
        <taxon>Brasilonema</taxon>
        <taxon>Octagenarum group</taxon>
    </lineage>
</organism>
<dbReference type="RefSeq" id="WP_169263613.1">
    <property type="nucleotide sequence ID" value="NZ_QMEC01000010.1"/>
</dbReference>
<proteinExistence type="inferred from homology"/>
<evidence type="ECO:0000256" key="1">
    <source>
        <dbReference type="ARBA" id="ARBA00010923"/>
    </source>
</evidence>
<dbReference type="PANTHER" id="PTHR30408">
    <property type="entry name" value="TYPE-1 RESTRICTION ENZYME ECOKI SPECIFICITY PROTEIN"/>
    <property type="match status" value="1"/>
</dbReference>
<accession>A0ABX1M3G6</accession>
<evidence type="ECO:0000256" key="3">
    <source>
        <dbReference type="ARBA" id="ARBA00023125"/>
    </source>
</evidence>
<dbReference type="EMBL" id="QMEC01000010">
    <property type="protein sequence ID" value="NMF62023.1"/>
    <property type="molecule type" value="Genomic_DNA"/>
</dbReference>
<dbReference type="PANTHER" id="PTHR30408:SF12">
    <property type="entry name" value="TYPE I RESTRICTION ENZYME MJAVIII SPECIFICITY SUBUNIT"/>
    <property type="match status" value="1"/>
</dbReference>
<protein>
    <recommendedName>
        <fullName evidence="4">Type I restriction modification DNA specificity domain-containing protein</fullName>
    </recommendedName>
</protein>
<reference evidence="5 6" key="1">
    <citation type="submission" date="2018-06" db="EMBL/GenBank/DDBJ databases">
        <title>Comparative genomics of Brasilonema spp. strains.</title>
        <authorList>
            <person name="Alvarenga D.O."/>
            <person name="Fiore M.F."/>
            <person name="Varani A.M."/>
        </authorList>
    </citation>
    <scope>NUCLEOTIDE SEQUENCE [LARGE SCALE GENOMIC DNA]</scope>
    <source>
        <strain evidence="5 6">UFV-OR1</strain>
    </source>
</reference>